<sequence length="44" mass="5155">MTKNTIVPFQNNPKLRFERVKELKKAPDLLIHMITLITMTMVSL</sequence>
<organism evidence="1 2">
    <name type="scientific">Pedobacter steynii</name>
    <dbReference type="NCBI Taxonomy" id="430522"/>
    <lineage>
        <taxon>Bacteria</taxon>
        <taxon>Pseudomonadati</taxon>
        <taxon>Bacteroidota</taxon>
        <taxon>Sphingobacteriia</taxon>
        <taxon>Sphingobacteriales</taxon>
        <taxon>Sphingobacteriaceae</taxon>
        <taxon>Pedobacter</taxon>
    </lineage>
</organism>
<reference evidence="2" key="1">
    <citation type="submission" date="2016-10" db="EMBL/GenBank/DDBJ databases">
        <authorList>
            <person name="Varghese N."/>
            <person name="Submissions S."/>
        </authorList>
    </citation>
    <scope>NUCLEOTIDE SEQUENCE [LARGE SCALE GENOMIC DNA]</scope>
    <source>
        <strain evidence="2">DSM 19110</strain>
    </source>
</reference>
<dbReference type="Proteomes" id="UP000183200">
    <property type="component" value="Unassembled WGS sequence"/>
</dbReference>
<keyword evidence="2" id="KW-1185">Reference proteome</keyword>
<proteinExistence type="predicted"/>
<evidence type="ECO:0000313" key="2">
    <source>
        <dbReference type="Proteomes" id="UP000183200"/>
    </source>
</evidence>
<gene>
    <name evidence="1" type="ORF">SAMN05421820_105304</name>
</gene>
<accession>A0A1G9WWM6</accession>
<dbReference type="AlphaFoldDB" id="A0A1G9WWM6"/>
<dbReference type="EMBL" id="FNGY01000005">
    <property type="protein sequence ID" value="SDM88912.1"/>
    <property type="molecule type" value="Genomic_DNA"/>
</dbReference>
<evidence type="ECO:0000313" key="1">
    <source>
        <dbReference type="EMBL" id="SDM88912.1"/>
    </source>
</evidence>
<protein>
    <submittedName>
        <fullName evidence="1">Uncharacterized protein</fullName>
    </submittedName>
</protein>
<name>A0A1G9WWM6_9SPHI</name>